<evidence type="ECO:0000259" key="1">
    <source>
        <dbReference type="Pfam" id="PF10057"/>
    </source>
</evidence>
<dbReference type="AlphaFoldDB" id="A0A2W1JQ98"/>
<dbReference type="RefSeq" id="WP_110984300.1">
    <property type="nucleotide sequence ID" value="NZ_CAWNWM010000001.1"/>
</dbReference>
<dbReference type="InterPro" id="IPR018745">
    <property type="entry name" value="MpsC"/>
</dbReference>
<dbReference type="Pfam" id="PF10057">
    <property type="entry name" value="MpsC"/>
    <property type="match status" value="1"/>
</dbReference>
<evidence type="ECO:0000313" key="2">
    <source>
        <dbReference type="EMBL" id="PZD75426.1"/>
    </source>
</evidence>
<dbReference type="EMBL" id="PQWO01000001">
    <property type="protein sequence ID" value="PZD75426.1"/>
    <property type="molecule type" value="Genomic_DNA"/>
</dbReference>
<accession>A0A2W1JQ98</accession>
<reference evidence="2 3" key="1">
    <citation type="journal article" date="2018" name="Sci. Rep.">
        <title>A novel species of the marine cyanobacterium Acaryochloris with a unique pigment content and lifestyle.</title>
        <authorList>
            <person name="Partensky F."/>
            <person name="Six C."/>
            <person name="Ratin M."/>
            <person name="Garczarek L."/>
            <person name="Vaulot D."/>
            <person name="Probert I."/>
            <person name="Calteau A."/>
            <person name="Gourvil P."/>
            <person name="Marie D."/>
            <person name="Grebert T."/>
            <person name="Bouchier C."/>
            <person name="Le Panse S."/>
            <person name="Gachenot M."/>
            <person name="Rodriguez F."/>
            <person name="Garrido J.L."/>
        </authorList>
    </citation>
    <scope>NUCLEOTIDE SEQUENCE [LARGE SCALE GENOMIC DNA]</scope>
    <source>
        <strain evidence="2 3">RCC1774</strain>
    </source>
</reference>
<proteinExistence type="predicted"/>
<gene>
    <name evidence="2" type="ORF">C1752_00321</name>
</gene>
<name>A0A2W1JQ98_9CYAN</name>
<evidence type="ECO:0000313" key="3">
    <source>
        <dbReference type="Proteomes" id="UP000248857"/>
    </source>
</evidence>
<keyword evidence="3" id="KW-1185">Reference proteome</keyword>
<organism evidence="2 3">
    <name type="scientific">Acaryochloris thomasi RCC1774</name>
    <dbReference type="NCBI Taxonomy" id="1764569"/>
    <lineage>
        <taxon>Bacteria</taxon>
        <taxon>Bacillati</taxon>
        <taxon>Cyanobacteriota</taxon>
        <taxon>Cyanophyceae</taxon>
        <taxon>Acaryochloridales</taxon>
        <taxon>Acaryochloridaceae</taxon>
        <taxon>Acaryochloris</taxon>
        <taxon>Acaryochloris thomasi</taxon>
    </lineage>
</organism>
<dbReference type="OrthoDB" id="460171at2"/>
<feature type="domain" description="Na+-translocating membrane potential-generating system MpsC" evidence="1">
    <location>
        <begin position="6"/>
        <end position="113"/>
    </location>
</feature>
<sequence length="130" mass="14364">MSTDSQTVEQLLAARVTSTYQMLMGHPLKQVSCHFLSTHAIAILLEGAITQPEKLLLSSGYGELVQVIRQRLNDIIRPRIVAEVEAVLQRGVIDSPNDVKFESDRMSFILVLTEPSNKVQNDLFENAAGG</sequence>
<comment type="caution">
    <text evidence="2">The sequence shown here is derived from an EMBL/GenBank/DDBJ whole genome shotgun (WGS) entry which is preliminary data.</text>
</comment>
<protein>
    <recommendedName>
        <fullName evidence="1">Na+-translocating membrane potential-generating system MpsC domain-containing protein</fullName>
    </recommendedName>
</protein>
<dbReference type="Proteomes" id="UP000248857">
    <property type="component" value="Unassembled WGS sequence"/>
</dbReference>